<keyword evidence="1" id="KW-0472">Membrane</keyword>
<reference evidence="2" key="1">
    <citation type="journal article" date="2021" name="PeerJ">
        <title>Extensive microbial diversity within the chicken gut microbiome revealed by metagenomics and culture.</title>
        <authorList>
            <person name="Gilroy R."/>
            <person name="Ravi A."/>
            <person name="Getino M."/>
            <person name="Pursley I."/>
            <person name="Horton D.L."/>
            <person name="Alikhan N.F."/>
            <person name="Baker D."/>
            <person name="Gharbi K."/>
            <person name="Hall N."/>
            <person name="Watson M."/>
            <person name="Adriaenssens E.M."/>
            <person name="Foster-Nyarko E."/>
            <person name="Jarju S."/>
            <person name="Secka A."/>
            <person name="Antonio M."/>
            <person name="Oren A."/>
            <person name="Chaudhuri R.R."/>
            <person name="La Ragione R."/>
            <person name="Hildebrand F."/>
            <person name="Pallen M.J."/>
        </authorList>
    </citation>
    <scope>NUCLEOTIDE SEQUENCE</scope>
    <source>
        <strain evidence="2">CHK186-1790</strain>
    </source>
</reference>
<keyword evidence="1" id="KW-1133">Transmembrane helix</keyword>
<comment type="caution">
    <text evidence="2">The sequence shown here is derived from an EMBL/GenBank/DDBJ whole genome shotgun (WGS) entry which is preliminary data.</text>
</comment>
<dbReference type="InterPro" id="IPR010380">
    <property type="entry name" value="DUF975"/>
</dbReference>
<name>A0A9D2SYN2_9FIRM</name>
<dbReference type="PANTHER" id="PTHR40076">
    <property type="entry name" value="MEMBRANE PROTEIN-RELATED"/>
    <property type="match status" value="1"/>
</dbReference>
<dbReference type="EMBL" id="DWWJ01000001">
    <property type="protein sequence ID" value="HJC39927.1"/>
    <property type="molecule type" value="Genomic_DNA"/>
</dbReference>
<feature type="transmembrane region" description="Helical" evidence="1">
    <location>
        <begin position="115"/>
        <end position="140"/>
    </location>
</feature>
<dbReference type="Pfam" id="PF06161">
    <property type="entry name" value="DUF975"/>
    <property type="match status" value="1"/>
</dbReference>
<reference evidence="2" key="2">
    <citation type="submission" date="2021-04" db="EMBL/GenBank/DDBJ databases">
        <authorList>
            <person name="Gilroy R."/>
        </authorList>
    </citation>
    <scope>NUCLEOTIDE SEQUENCE</scope>
    <source>
        <strain evidence="2">CHK186-1790</strain>
    </source>
</reference>
<proteinExistence type="predicted"/>
<evidence type="ECO:0000313" key="3">
    <source>
        <dbReference type="Proteomes" id="UP000823882"/>
    </source>
</evidence>
<dbReference type="PANTHER" id="PTHR40076:SF1">
    <property type="entry name" value="MEMBRANE PROTEIN"/>
    <property type="match status" value="1"/>
</dbReference>
<dbReference type="AlphaFoldDB" id="A0A9D2SYN2"/>
<gene>
    <name evidence="2" type="ORF">H9701_00050</name>
</gene>
<accession>A0A9D2SYN2</accession>
<evidence type="ECO:0000313" key="2">
    <source>
        <dbReference type="EMBL" id="HJC39927.1"/>
    </source>
</evidence>
<protein>
    <submittedName>
        <fullName evidence="2">DUF975 family protein</fullName>
    </submittedName>
</protein>
<organism evidence="2 3">
    <name type="scientific">Candidatus Intestinimonas pullistercoris</name>
    <dbReference type="NCBI Taxonomy" id="2838623"/>
    <lineage>
        <taxon>Bacteria</taxon>
        <taxon>Bacillati</taxon>
        <taxon>Bacillota</taxon>
        <taxon>Clostridia</taxon>
        <taxon>Eubacteriales</taxon>
        <taxon>Intestinimonas</taxon>
    </lineage>
</organism>
<feature type="transmembrane region" description="Helical" evidence="1">
    <location>
        <begin position="176"/>
        <end position="199"/>
    </location>
</feature>
<evidence type="ECO:0000256" key="1">
    <source>
        <dbReference type="SAM" id="Phobius"/>
    </source>
</evidence>
<sequence>MNLSAQRRRELKFHARQLFFRYRRPCLVAALLLLCVSFLAQFFSAYTGGALFYTFMDVQQLPLDTGLWLAQPEIMENLMSTMGLQGLGNWGGLLLTLRYDPAGMVVVLPLAWRQLLNLVVVNAVVLLVTSPLEFGVLAQLRRVMEGRPQRLHRLFDWYLDLRLTGKALAVQVVLTLWRVVTALVCALPGLLCLVAGTALPNGESLLFLSTVLSVLGMLAAYGCYTLLLPARFLLAASPKLSARQALSQGLALTRGRRMEYCYLNLSFLPWTLVSRFFRGVPDLYVYPYTVLTNYLFLGTVQPQVREG</sequence>
<feature type="transmembrane region" description="Helical" evidence="1">
    <location>
        <begin position="205"/>
        <end position="234"/>
    </location>
</feature>
<keyword evidence="1" id="KW-0812">Transmembrane</keyword>
<dbReference type="Proteomes" id="UP000823882">
    <property type="component" value="Unassembled WGS sequence"/>
</dbReference>